<dbReference type="PANTHER" id="PTHR46663">
    <property type="entry name" value="DIGUANYLATE CYCLASE DGCT-RELATED"/>
    <property type="match status" value="1"/>
</dbReference>
<sequence>MKNHIDPLSRVAFLEVVMEAADLDVWENELVSGQVTRKATKIYAELGYTEQEAGDYMDNIFAIIHPDDVARMKTAIEDHASGKTAKYQCEFRIRAKSGAWIWYANSGKIVRGAGYPATKHLIGVTYNIHARRHQEEELKRLNLELAAQKAQLEHLNSHLHDMAMTDALTRLPNRRLLIDHVDRALLLARRTRQIGALLFIDSDNFKAINDQHGHLAGDLLLKQLAARLRAAVRETDSVARISGDEFVVMLENLGTDPAEAALTIGAVAEKIMASLALPYTLGSIQCSNTVSIGATLMTDDQQNFDHLCRSADTAMYQAKRAGKNTFRMFVPALP</sequence>
<dbReference type="NCBIfam" id="TIGR00254">
    <property type="entry name" value="GGDEF"/>
    <property type="match status" value="1"/>
</dbReference>
<dbReference type="InterPro" id="IPR052163">
    <property type="entry name" value="DGC-Regulatory_Protein"/>
</dbReference>
<feature type="coiled-coil region" evidence="1">
    <location>
        <begin position="131"/>
        <end position="158"/>
    </location>
</feature>
<dbReference type="Proteomes" id="UP000478090">
    <property type="component" value="Unassembled WGS sequence"/>
</dbReference>
<dbReference type="CDD" id="cd00130">
    <property type="entry name" value="PAS"/>
    <property type="match status" value="1"/>
</dbReference>
<organism evidence="3 4">
    <name type="scientific">Duganella qianjiadongensis</name>
    <dbReference type="NCBI Taxonomy" id="2692176"/>
    <lineage>
        <taxon>Bacteria</taxon>
        <taxon>Pseudomonadati</taxon>
        <taxon>Pseudomonadota</taxon>
        <taxon>Betaproteobacteria</taxon>
        <taxon>Burkholderiales</taxon>
        <taxon>Oxalobacteraceae</taxon>
        <taxon>Telluria group</taxon>
        <taxon>Duganella</taxon>
    </lineage>
</organism>
<dbReference type="RefSeq" id="WP_161037346.1">
    <property type="nucleotide sequence ID" value="NZ_WWCM01000001.1"/>
</dbReference>
<feature type="domain" description="GGDEF" evidence="2">
    <location>
        <begin position="193"/>
        <end position="331"/>
    </location>
</feature>
<evidence type="ECO:0000313" key="4">
    <source>
        <dbReference type="Proteomes" id="UP000478090"/>
    </source>
</evidence>
<dbReference type="InterPro" id="IPR035965">
    <property type="entry name" value="PAS-like_dom_sf"/>
</dbReference>
<dbReference type="InterPro" id="IPR043128">
    <property type="entry name" value="Rev_trsase/Diguanyl_cyclase"/>
</dbReference>
<dbReference type="Pfam" id="PF00990">
    <property type="entry name" value="GGDEF"/>
    <property type="match status" value="1"/>
</dbReference>
<dbReference type="PANTHER" id="PTHR46663:SF3">
    <property type="entry name" value="SLL0267 PROTEIN"/>
    <property type="match status" value="1"/>
</dbReference>
<dbReference type="SUPFAM" id="SSF55785">
    <property type="entry name" value="PYP-like sensor domain (PAS domain)"/>
    <property type="match status" value="1"/>
</dbReference>
<accession>A0ABW9VEN6</accession>
<dbReference type="InterPro" id="IPR000014">
    <property type="entry name" value="PAS"/>
</dbReference>
<dbReference type="PROSITE" id="PS50887">
    <property type="entry name" value="GGDEF"/>
    <property type="match status" value="1"/>
</dbReference>
<gene>
    <name evidence="3" type="ORF">GTP27_01100</name>
</gene>
<evidence type="ECO:0000313" key="3">
    <source>
        <dbReference type="EMBL" id="MYM37923.1"/>
    </source>
</evidence>
<dbReference type="SUPFAM" id="SSF55073">
    <property type="entry name" value="Nucleotide cyclase"/>
    <property type="match status" value="1"/>
</dbReference>
<name>A0ABW9VEN6_9BURK</name>
<proteinExistence type="predicted"/>
<keyword evidence="1" id="KW-0175">Coiled coil</keyword>
<reference evidence="3 4" key="1">
    <citation type="submission" date="2019-12" db="EMBL/GenBank/DDBJ databases">
        <title>Novel species isolated from a subtropical stream in China.</title>
        <authorList>
            <person name="Lu H."/>
        </authorList>
    </citation>
    <scope>NUCLEOTIDE SEQUENCE [LARGE SCALE GENOMIC DNA]</scope>
    <source>
        <strain evidence="3 4">CY13W</strain>
    </source>
</reference>
<comment type="caution">
    <text evidence="3">The sequence shown here is derived from an EMBL/GenBank/DDBJ whole genome shotgun (WGS) entry which is preliminary data.</text>
</comment>
<dbReference type="NCBIfam" id="TIGR00229">
    <property type="entry name" value="sensory_box"/>
    <property type="match status" value="1"/>
</dbReference>
<dbReference type="InterPro" id="IPR000160">
    <property type="entry name" value="GGDEF_dom"/>
</dbReference>
<dbReference type="CDD" id="cd01949">
    <property type="entry name" value="GGDEF"/>
    <property type="match status" value="1"/>
</dbReference>
<dbReference type="Gene3D" id="3.30.70.270">
    <property type="match status" value="1"/>
</dbReference>
<dbReference type="InterPro" id="IPR029787">
    <property type="entry name" value="Nucleotide_cyclase"/>
</dbReference>
<evidence type="ECO:0000256" key="1">
    <source>
        <dbReference type="SAM" id="Coils"/>
    </source>
</evidence>
<dbReference type="Gene3D" id="3.30.450.20">
    <property type="entry name" value="PAS domain"/>
    <property type="match status" value="1"/>
</dbReference>
<dbReference type="SMART" id="SM00267">
    <property type="entry name" value="GGDEF"/>
    <property type="match status" value="1"/>
</dbReference>
<dbReference type="InterPro" id="IPR013655">
    <property type="entry name" value="PAS_fold_3"/>
</dbReference>
<dbReference type="Pfam" id="PF08447">
    <property type="entry name" value="PAS_3"/>
    <property type="match status" value="1"/>
</dbReference>
<protein>
    <submittedName>
        <fullName evidence="3">Diguanylate cyclase</fullName>
    </submittedName>
</protein>
<evidence type="ECO:0000259" key="2">
    <source>
        <dbReference type="PROSITE" id="PS50887"/>
    </source>
</evidence>
<keyword evidence="4" id="KW-1185">Reference proteome</keyword>
<dbReference type="EMBL" id="WWCM01000001">
    <property type="protein sequence ID" value="MYM37923.1"/>
    <property type="molecule type" value="Genomic_DNA"/>
</dbReference>